<feature type="domain" description="EAL" evidence="4">
    <location>
        <begin position="522"/>
        <end position="774"/>
    </location>
</feature>
<dbReference type="SUPFAM" id="SSF55785">
    <property type="entry name" value="PYP-like sensor domain (PAS domain)"/>
    <property type="match status" value="1"/>
</dbReference>
<reference evidence="6" key="1">
    <citation type="submission" date="2020-12" db="EMBL/GenBank/DDBJ databases">
        <title>Genomic characterization of non-nitrogen-fixing Frankia strains.</title>
        <authorList>
            <person name="Carlos-Shanley C."/>
            <person name="Guerra T."/>
            <person name="Hahn D."/>
        </authorList>
    </citation>
    <scope>NUCLEOTIDE SEQUENCE</scope>
    <source>
        <strain evidence="6">CN6</strain>
    </source>
</reference>
<feature type="domain" description="PAC" evidence="3">
    <location>
        <begin position="298"/>
        <end position="351"/>
    </location>
</feature>
<dbReference type="SMART" id="SM00267">
    <property type="entry name" value="GGDEF"/>
    <property type="match status" value="1"/>
</dbReference>
<organism evidence="6 7">
    <name type="scientific">Frankia nepalensis</name>
    <dbReference type="NCBI Taxonomy" id="1836974"/>
    <lineage>
        <taxon>Bacteria</taxon>
        <taxon>Bacillati</taxon>
        <taxon>Actinomycetota</taxon>
        <taxon>Actinomycetes</taxon>
        <taxon>Frankiales</taxon>
        <taxon>Frankiaceae</taxon>
        <taxon>Frankia</taxon>
    </lineage>
</organism>
<dbReference type="PROSITE" id="PS50883">
    <property type="entry name" value="EAL"/>
    <property type="match status" value="1"/>
</dbReference>
<feature type="domain" description="PAS" evidence="2">
    <location>
        <begin position="9"/>
        <end position="43"/>
    </location>
</feature>
<evidence type="ECO:0000259" key="4">
    <source>
        <dbReference type="PROSITE" id="PS50883"/>
    </source>
</evidence>
<protein>
    <submittedName>
        <fullName evidence="6">EAL domain-containing protein</fullName>
    </submittedName>
</protein>
<feature type="compositionally biased region" description="Gly residues" evidence="1">
    <location>
        <begin position="1031"/>
        <end position="1046"/>
    </location>
</feature>
<dbReference type="InterPro" id="IPR029787">
    <property type="entry name" value="Nucleotide_cyclase"/>
</dbReference>
<dbReference type="InterPro" id="IPR035965">
    <property type="entry name" value="PAS-like_dom_sf"/>
</dbReference>
<dbReference type="InterPro" id="IPR000160">
    <property type="entry name" value="GGDEF_dom"/>
</dbReference>
<dbReference type="Pfam" id="PF00563">
    <property type="entry name" value="EAL"/>
    <property type="match status" value="1"/>
</dbReference>
<feature type="compositionally biased region" description="Gly residues" evidence="1">
    <location>
        <begin position="1168"/>
        <end position="1178"/>
    </location>
</feature>
<feature type="domain" description="GGDEF" evidence="5">
    <location>
        <begin position="382"/>
        <end position="513"/>
    </location>
</feature>
<evidence type="ECO:0000259" key="2">
    <source>
        <dbReference type="PROSITE" id="PS50112"/>
    </source>
</evidence>
<feature type="region of interest" description="Disordered" evidence="1">
    <location>
        <begin position="1082"/>
        <end position="1396"/>
    </location>
</feature>
<proteinExistence type="predicted"/>
<dbReference type="CDD" id="cd01949">
    <property type="entry name" value="GGDEF"/>
    <property type="match status" value="1"/>
</dbReference>
<evidence type="ECO:0000259" key="5">
    <source>
        <dbReference type="PROSITE" id="PS50887"/>
    </source>
</evidence>
<sequence>MVAAVTGLVADAVSAGLLVVNAEGRVVWVNAALAEVVGLGPAQGAAAAADEPSAAGADQIAERLDQRLPERARARLAVAEARLPLSGLVPGAGPVDVAWTAPDGAERWLRLRCQRLALPGEGWADGLTLYEVFDVTTGYRRDTGAAGEIDPAAGWAGPPGDEAWRGTPEWDQAAWGPPITDDTVVMARPTVPRPPVPPPGEGGRPVGQADPPGVWVAATPALSDDARLARIEELTRTGTWEWDLGSGALVHSRNMRILLGFDPAERVDPAEVQTLLPDLDLRMIRTALGDAIGTPGTFTFIHRLRDRVGQGERVFECFGEVVADESGRALRVLGTAHDITDLHRVQQELEHLAEHDALTGLFNRRALTRVLREHLAAFPAGREGSLLIIDVDHFKDVNDLRGHAVGDIVMRGLTQVLRDELSGGVLGRLGGDEFAVLLPTGDGAAGLAVAERLCQAVARSPIPVDDAALRVTVSIGVVPLALVDNETAALAQADLALYDSKGSGRDRARLFTDAQYEQAALRVSVTQRVRAALENGTLAVDALPLVDLAARRIIGYELLVRLRDGLSPELSPREFLEPVERTELVLRLDRWVVGQAVAALAADGPHGSLYLHVNVSARSVEDPGFGDFILDALRDAEVDPTRLGLEIAERSTLVSIEPARRLAEKLTSAGCRFILDDFGVGMGSVVHLRNLPFSGVKIDGDFVRQADVNPQDVALVDAVVRIARTLGMYTIAENVDREPLARVLADIGVDYAQGFHVGSPRPLAELLAEMTVTGADGDAYRAESAAAHPDRVEAEQGDPDRAERERVERAHAEVERAERERAERVHAEAERAERERVERERAEVERAERERVERERAEAERAERERAEREQAEAERAERVRLERERAEREQAERERADRERAEAEWAERERGERLRRDRLESERRRAENRGSVSWERPGLGNLEPIPGPPPPPPVAPPRPTFPGLSHPGAASPGQGPVDDERPGWSDGPASTPIAYPSSFPSVTPPSADQIPDYPPTGDLAIGGPPSGPVSLGGFGAGGLGGGFPRGGYSSNPPRSDGYQGGGYGGYDAARPDPLGLDRVGYLGRDPLFGPRITPPAGAGGQPAGGTPPAGAGGQDGSPGAWGTAGGAGPAPWDIVSVGGIVAAGPNPEAPKNSGGGARNGLDIGGISRLGGFGGAAGGATVEDDADGGPEKPAWSDGRPSPGDGHDNPTGGYLGSVDNPVDGHAGRPERTRPEAHGGWPEAHGGWPGSGEAPPRAAEPPRPGGGRGAHRPPEARDRGEVIRPRGLGGALPWGRRQTVDPLAGSTYVSGAGEQDPSQVEWAPVGEPTGTAVAPPPDSADTQVVAINGQFQDGQAANGQAADGQVTNGQVTNGQAPNGQAPDGRADRGPFHGLYRWP</sequence>
<dbReference type="SMART" id="SM00052">
    <property type="entry name" value="EAL"/>
    <property type="match status" value="1"/>
</dbReference>
<feature type="compositionally biased region" description="Basic and acidic residues" evidence="1">
    <location>
        <begin position="1270"/>
        <end position="1282"/>
    </location>
</feature>
<dbReference type="SUPFAM" id="SSF141868">
    <property type="entry name" value="EAL domain-like"/>
    <property type="match status" value="1"/>
</dbReference>
<feature type="compositionally biased region" description="Basic and acidic residues" evidence="1">
    <location>
        <begin position="1224"/>
        <end position="1235"/>
    </location>
</feature>
<evidence type="ECO:0000313" key="7">
    <source>
        <dbReference type="Proteomes" id="UP000604475"/>
    </source>
</evidence>
<evidence type="ECO:0000313" key="6">
    <source>
        <dbReference type="EMBL" id="MBL7630226.1"/>
    </source>
</evidence>
<feature type="compositionally biased region" description="Basic and acidic residues" evidence="1">
    <location>
        <begin position="788"/>
        <end position="929"/>
    </location>
</feature>
<dbReference type="Proteomes" id="UP000604475">
    <property type="component" value="Unassembled WGS sequence"/>
</dbReference>
<accession>A0A937UTN6</accession>
<feature type="region of interest" description="Disordered" evidence="1">
    <location>
        <begin position="782"/>
        <end position="1067"/>
    </location>
</feature>
<dbReference type="EMBL" id="JAEACQ010000244">
    <property type="protein sequence ID" value="MBL7630226.1"/>
    <property type="molecule type" value="Genomic_DNA"/>
</dbReference>
<evidence type="ECO:0000259" key="3">
    <source>
        <dbReference type="PROSITE" id="PS50113"/>
    </source>
</evidence>
<evidence type="ECO:0000256" key="1">
    <source>
        <dbReference type="SAM" id="MobiDB-lite"/>
    </source>
</evidence>
<feature type="compositionally biased region" description="Polar residues" evidence="1">
    <location>
        <begin position="1364"/>
        <end position="1376"/>
    </location>
</feature>
<dbReference type="InterPro" id="IPR000014">
    <property type="entry name" value="PAS"/>
</dbReference>
<dbReference type="PROSITE" id="PS50113">
    <property type="entry name" value="PAC"/>
    <property type="match status" value="1"/>
</dbReference>
<dbReference type="PANTHER" id="PTHR44757">
    <property type="entry name" value="DIGUANYLATE CYCLASE DGCP"/>
    <property type="match status" value="1"/>
</dbReference>
<dbReference type="SUPFAM" id="SSF55073">
    <property type="entry name" value="Nucleotide cyclase"/>
    <property type="match status" value="1"/>
</dbReference>
<dbReference type="CDD" id="cd01948">
    <property type="entry name" value="EAL"/>
    <property type="match status" value="1"/>
</dbReference>
<dbReference type="PANTHER" id="PTHR44757:SF2">
    <property type="entry name" value="BIOFILM ARCHITECTURE MAINTENANCE PROTEIN MBAA"/>
    <property type="match status" value="1"/>
</dbReference>
<dbReference type="Gene3D" id="3.30.450.20">
    <property type="entry name" value="PAS domain"/>
    <property type="match status" value="1"/>
</dbReference>
<dbReference type="InterPro" id="IPR043128">
    <property type="entry name" value="Rev_trsase/Diguanyl_cyclase"/>
</dbReference>
<dbReference type="InterPro" id="IPR035919">
    <property type="entry name" value="EAL_sf"/>
</dbReference>
<dbReference type="Pfam" id="PF00990">
    <property type="entry name" value="GGDEF"/>
    <property type="match status" value="1"/>
</dbReference>
<dbReference type="InterPro" id="IPR001633">
    <property type="entry name" value="EAL_dom"/>
</dbReference>
<feature type="compositionally biased region" description="Pro residues" evidence="1">
    <location>
        <begin position="946"/>
        <end position="961"/>
    </location>
</feature>
<dbReference type="Gene3D" id="3.20.20.450">
    <property type="entry name" value="EAL domain"/>
    <property type="match status" value="1"/>
</dbReference>
<name>A0A937UTN6_9ACTN</name>
<dbReference type="PROSITE" id="PS50112">
    <property type="entry name" value="PAS"/>
    <property type="match status" value="1"/>
</dbReference>
<gene>
    <name evidence="6" type="ORF">I7412_24295</name>
</gene>
<feature type="compositionally biased region" description="Low complexity" evidence="1">
    <location>
        <begin position="1346"/>
        <end position="1363"/>
    </location>
</feature>
<dbReference type="PROSITE" id="PS50887">
    <property type="entry name" value="GGDEF"/>
    <property type="match status" value="1"/>
</dbReference>
<dbReference type="NCBIfam" id="TIGR00254">
    <property type="entry name" value="GGDEF"/>
    <property type="match status" value="1"/>
</dbReference>
<dbReference type="Gene3D" id="3.30.70.270">
    <property type="match status" value="1"/>
</dbReference>
<keyword evidence="7" id="KW-1185">Reference proteome</keyword>
<dbReference type="InterPro" id="IPR052155">
    <property type="entry name" value="Biofilm_reg_signaling"/>
</dbReference>
<dbReference type="InterPro" id="IPR000700">
    <property type="entry name" value="PAS-assoc_C"/>
</dbReference>
<comment type="caution">
    <text evidence="6">The sequence shown here is derived from an EMBL/GenBank/DDBJ whole genome shotgun (WGS) entry which is preliminary data.</text>
</comment>